<organism evidence="2">
    <name type="scientific">Tanacetum cinerariifolium</name>
    <name type="common">Dalmatian daisy</name>
    <name type="synonym">Chrysanthemum cinerariifolium</name>
    <dbReference type="NCBI Taxonomy" id="118510"/>
    <lineage>
        <taxon>Eukaryota</taxon>
        <taxon>Viridiplantae</taxon>
        <taxon>Streptophyta</taxon>
        <taxon>Embryophyta</taxon>
        <taxon>Tracheophyta</taxon>
        <taxon>Spermatophyta</taxon>
        <taxon>Magnoliopsida</taxon>
        <taxon>eudicotyledons</taxon>
        <taxon>Gunneridae</taxon>
        <taxon>Pentapetalae</taxon>
        <taxon>asterids</taxon>
        <taxon>campanulids</taxon>
        <taxon>Asterales</taxon>
        <taxon>Asteraceae</taxon>
        <taxon>Asteroideae</taxon>
        <taxon>Anthemideae</taxon>
        <taxon>Anthemidinae</taxon>
        <taxon>Tanacetum</taxon>
    </lineage>
</organism>
<protein>
    <submittedName>
        <fullName evidence="2">Uncharacterized protein</fullName>
    </submittedName>
</protein>
<name>A0A6L2P246_TANCI</name>
<sequence length="240" mass="25628">MKFSCVIGYKYGNADFLPSMSINLMSKSFYYSIIKDNDKGKSHAETLVDIPVFVKKSIITGFTNIDGDDVTKDVVLGMKVCKKYSIRRIEPLWEPYGVSKAATSLALNVIISLSFFAASTLLIAPNLLKGGNKSVCIEDSVGVASATSANVGAVDEGDLHLLRDGLTDGKNLLRDGPECEGDGGGENDGIGDNGDEGGDGDSEVMTKEQEQVQPEPVVTHISQKVLSLKGSSLENFDRAP</sequence>
<reference evidence="2" key="1">
    <citation type="journal article" date="2019" name="Sci. Rep.">
        <title>Draft genome of Tanacetum cinerariifolium, the natural source of mosquito coil.</title>
        <authorList>
            <person name="Yamashiro T."/>
            <person name="Shiraishi A."/>
            <person name="Satake H."/>
            <person name="Nakayama K."/>
        </authorList>
    </citation>
    <scope>NUCLEOTIDE SEQUENCE</scope>
</reference>
<dbReference type="EMBL" id="BKCJ010010665">
    <property type="protein sequence ID" value="GEU92591.1"/>
    <property type="molecule type" value="Genomic_DNA"/>
</dbReference>
<gene>
    <name evidence="2" type="ORF">Tci_064569</name>
</gene>
<feature type="region of interest" description="Disordered" evidence="1">
    <location>
        <begin position="172"/>
        <end position="218"/>
    </location>
</feature>
<feature type="compositionally biased region" description="Acidic residues" evidence="1">
    <location>
        <begin position="193"/>
        <end position="202"/>
    </location>
</feature>
<evidence type="ECO:0000256" key="1">
    <source>
        <dbReference type="SAM" id="MobiDB-lite"/>
    </source>
</evidence>
<comment type="caution">
    <text evidence="2">The sequence shown here is derived from an EMBL/GenBank/DDBJ whole genome shotgun (WGS) entry which is preliminary data.</text>
</comment>
<evidence type="ECO:0000313" key="2">
    <source>
        <dbReference type="EMBL" id="GEU92591.1"/>
    </source>
</evidence>
<dbReference type="AlphaFoldDB" id="A0A6L2P246"/>
<proteinExistence type="predicted"/>
<accession>A0A6L2P246</accession>